<accession>A0ABV1CZU6</accession>
<name>A0ABV1CZU6_9FIRM</name>
<feature type="domain" description="Putative sugar diacid recognition" evidence="1">
    <location>
        <begin position="5"/>
        <end position="115"/>
    </location>
</feature>
<protein>
    <submittedName>
        <fullName evidence="2">Sugar diacid recognition domain-containing protein</fullName>
    </submittedName>
</protein>
<dbReference type="InterPro" id="IPR008599">
    <property type="entry name" value="Diacid_rec"/>
</dbReference>
<dbReference type="SUPFAM" id="SSF103190">
    <property type="entry name" value="Sensory domain-like"/>
    <property type="match status" value="1"/>
</dbReference>
<evidence type="ECO:0000259" key="1">
    <source>
        <dbReference type="Pfam" id="PF05651"/>
    </source>
</evidence>
<dbReference type="Pfam" id="PF05651">
    <property type="entry name" value="Diacid_rec"/>
    <property type="match status" value="1"/>
</dbReference>
<proteinExistence type="predicted"/>
<comment type="caution">
    <text evidence="2">The sequence shown here is derived from an EMBL/GenBank/DDBJ whole genome shotgun (WGS) entry which is preliminary data.</text>
</comment>
<dbReference type="Proteomes" id="UP001433088">
    <property type="component" value="Unassembled WGS sequence"/>
</dbReference>
<dbReference type="EMBL" id="JBBMEU010000069">
    <property type="protein sequence ID" value="MEQ2423003.1"/>
    <property type="molecule type" value="Genomic_DNA"/>
</dbReference>
<dbReference type="InterPro" id="IPR029151">
    <property type="entry name" value="Sensor-like_sf"/>
</dbReference>
<organism evidence="2 3">
    <name type="scientific">Megasphaera intestinihominis</name>
    <dbReference type="NCBI Taxonomy" id="3133159"/>
    <lineage>
        <taxon>Bacteria</taxon>
        <taxon>Bacillati</taxon>
        <taxon>Bacillota</taxon>
        <taxon>Negativicutes</taxon>
        <taxon>Veillonellales</taxon>
        <taxon>Veillonellaceae</taxon>
        <taxon>Megasphaera</taxon>
    </lineage>
</organism>
<evidence type="ECO:0000313" key="2">
    <source>
        <dbReference type="EMBL" id="MEQ2423003.1"/>
    </source>
</evidence>
<gene>
    <name evidence="2" type="ORF">WMO23_09725</name>
</gene>
<dbReference type="RefSeq" id="WP_036200702.1">
    <property type="nucleotide sequence ID" value="NZ_JBBMEU010000069.1"/>
</dbReference>
<keyword evidence="3" id="KW-1185">Reference proteome</keyword>
<sequence>MKVRITDELAQQIVDSARAVVGWNINFIDRHGRIMASTDSGRIGTYHKAGHVAARTGQVQTVQEDRLEDGVSRGVNYPIIMDHQVLGVIGITGNPAVVGQYGFLLTKICEVFLKE</sequence>
<reference evidence="2 3" key="1">
    <citation type="submission" date="2024-03" db="EMBL/GenBank/DDBJ databases">
        <title>Human intestinal bacterial collection.</title>
        <authorList>
            <person name="Pauvert C."/>
            <person name="Hitch T.C.A."/>
            <person name="Clavel T."/>
        </authorList>
    </citation>
    <scope>NUCLEOTIDE SEQUENCE [LARGE SCALE GENOMIC DNA]</scope>
    <source>
        <strain evidence="2 3">CLA-AA-H81</strain>
    </source>
</reference>
<evidence type="ECO:0000313" key="3">
    <source>
        <dbReference type="Proteomes" id="UP001433088"/>
    </source>
</evidence>